<feature type="transmembrane region" description="Helical" evidence="2">
    <location>
        <begin position="229"/>
        <end position="252"/>
    </location>
</feature>
<dbReference type="AlphaFoldDB" id="M5UJL9"/>
<protein>
    <submittedName>
        <fullName evidence="3">Putative membrane protein</fullName>
    </submittedName>
</protein>
<keyword evidence="2" id="KW-0472">Membrane</keyword>
<evidence type="ECO:0000313" key="4">
    <source>
        <dbReference type="Proteomes" id="UP000011885"/>
    </source>
</evidence>
<organism evidence="3 4">
    <name type="scientific">Rhodopirellula sallentina SM41</name>
    <dbReference type="NCBI Taxonomy" id="1263870"/>
    <lineage>
        <taxon>Bacteria</taxon>
        <taxon>Pseudomonadati</taxon>
        <taxon>Planctomycetota</taxon>
        <taxon>Planctomycetia</taxon>
        <taxon>Pirellulales</taxon>
        <taxon>Pirellulaceae</taxon>
        <taxon>Rhodopirellula</taxon>
    </lineage>
</organism>
<evidence type="ECO:0000313" key="3">
    <source>
        <dbReference type="EMBL" id="EMI58051.1"/>
    </source>
</evidence>
<dbReference type="PATRIC" id="fig|1263870.3.peg.519"/>
<reference evidence="3 4" key="1">
    <citation type="journal article" date="2013" name="Mar. Genomics">
        <title>Expression of sulfatases in Rhodopirellula baltica and the diversity of sulfatases in the genus Rhodopirellula.</title>
        <authorList>
            <person name="Wegner C.E."/>
            <person name="Richter-Heitmann T."/>
            <person name="Klindworth A."/>
            <person name="Klockow C."/>
            <person name="Richter M."/>
            <person name="Achstetter T."/>
            <person name="Glockner F.O."/>
            <person name="Harder J."/>
        </authorList>
    </citation>
    <scope>NUCLEOTIDE SEQUENCE [LARGE SCALE GENOMIC DNA]</scope>
    <source>
        <strain evidence="3 4">SM41</strain>
    </source>
</reference>
<comment type="caution">
    <text evidence="3">The sequence shown here is derived from an EMBL/GenBank/DDBJ whole genome shotgun (WGS) entry which is preliminary data.</text>
</comment>
<feature type="transmembrane region" description="Helical" evidence="2">
    <location>
        <begin position="126"/>
        <end position="144"/>
    </location>
</feature>
<dbReference type="EMBL" id="ANOH01000047">
    <property type="protein sequence ID" value="EMI58051.1"/>
    <property type="molecule type" value="Genomic_DNA"/>
</dbReference>
<proteinExistence type="predicted"/>
<gene>
    <name evidence="3" type="ORF">RSSM_00476</name>
</gene>
<feature type="transmembrane region" description="Helical" evidence="2">
    <location>
        <begin position="56"/>
        <end position="75"/>
    </location>
</feature>
<accession>M5UJL9</accession>
<name>M5UJL9_9BACT</name>
<feature type="transmembrane region" description="Helical" evidence="2">
    <location>
        <begin position="198"/>
        <end position="217"/>
    </location>
</feature>
<dbReference type="SUPFAM" id="SSF52047">
    <property type="entry name" value="RNI-like"/>
    <property type="match status" value="1"/>
</dbReference>
<keyword evidence="4" id="KW-1185">Reference proteome</keyword>
<sequence length="649" mass="73189">MRINARCSRSMMFANFLCVWVGGLIGIKLLIQAMESLRQTWFEDASWFTLLYRNELRSETAITSMMFVALFPIICRRCGVVLTLPSLSDSTVDQREPGNTDESTGAETGVLPQSRGQRIFGASGQLFGGIALVVMLAAIMLYPFTQVVGYMHGDDLGYRIGGWPFTYWVVTQIEPTDAAWYWTEPEIWQTVRFQTLPLLIDIALVVITFLLVFPIAWIRRTLTPRGIQIGRYALGFFLLAMLAHSVFGAVYWRQFRYASIPGLAIEDYDQYPRLGLFESIAQAMDTSWRGTSGRLERGLPSHVTLTNAAVDVIDEVVSSFPLRYLKFENCKITPDQVEKLANNDNLLAVTFSNCNIPSDAVETLVARRLINSIRIDEKSKSRTYRWRGYSSHRRRPWDQRGLYDMELVSKGGEHRIGENIESIELTVPDHVDSRFVFHGCENLLSVRARNSVGEIPDSVSELIFPNAPQLKTVTLDNYQKFAVSISSAPRLQLVNGYFDDVSYHEARLVSLKITGENDINSVCVDVSQCEQMELGTPPDRSIWGTLQLSSQSGIRNQPRKVLSAEESRRRLASLTSLKNAYRVVLRGFMLDAATLDLLPTPLESLHLEGCVLVGENEASLRRRWPTVTEVVINDDELSDVPESRGDPNE</sequence>
<evidence type="ECO:0000256" key="1">
    <source>
        <dbReference type="SAM" id="MobiDB-lite"/>
    </source>
</evidence>
<keyword evidence="2" id="KW-0812">Transmembrane</keyword>
<dbReference type="Proteomes" id="UP000011885">
    <property type="component" value="Unassembled WGS sequence"/>
</dbReference>
<feature type="transmembrane region" description="Helical" evidence="2">
    <location>
        <begin position="12"/>
        <end position="31"/>
    </location>
</feature>
<feature type="region of interest" description="Disordered" evidence="1">
    <location>
        <begin position="89"/>
        <end position="109"/>
    </location>
</feature>
<keyword evidence="2" id="KW-1133">Transmembrane helix</keyword>
<evidence type="ECO:0000256" key="2">
    <source>
        <dbReference type="SAM" id="Phobius"/>
    </source>
</evidence>